<reference evidence="5 6" key="1">
    <citation type="submission" date="2020-05" db="EMBL/GenBank/DDBJ databases">
        <title>Aquirufa sp. strain 15G-AUS-rot a new Aquirufa species.</title>
        <authorList>
            <person name="Pitt A."/>
            <person name="Hahn M.W."/>
        </authorList>
    </citation>
    <scope>NUCLEOTIDE SEQUENCE [LARGE SCALE GENOMIC DNA]</scope>
    <source>
        <strain evidence="5 6">15G-AUS-rot</strain>
    </source>
</reference>
<evidence type="ECO:0000256" key="1">
    <source>
        <dbReference type="ARBA" id="ARBA00006739"/>
    </source>
</evidence>
<dbReference type="RefSeq" id="WP_173493650.1">
    <property type="nucleotide sequence ID" value="NZ_CP054056.1"/>
</dbReference>
<accession>A0A7D4TRJ7</accession>
<dbReference type="Gene3D" id="3.90.550.10">
    <property type="entry name" value="Spore Coat Polysaccharide Biosynthesis Protein SpsA, Chain A"/>
    <property type="match status" value="1"/>
</dbReference>
<proteinExistence type="inferred from homology"/>
<dbReference type="AlphaFoldDB" id="A0A7D4TRJ7"/>
<dbReference type="SUPFAM" id="SSF53448">
    <property type="entry name" value="Nucleotide-diphospho-sugar transferases"/>
    <property type="match status" value="1"/>
</dbReference>
<evidence type="ECO:0000313" key="5">
    <source>
        <dbReference type="EMBL" id="QKJ25353.1"/>
    </source>
</evidence>
<dbReference type="PANTHER" id="PTHR43398">
    <property type="entry name" value="DOLICHOL-PHOSPHATE MANNOSYLTRANSFERASE SUBUNIT 1"/>
    <property type="match status" value="1"/>
</dbReference>
<keyword evidence="6" id="KW-1185">Reference proteome</keyword>
<dbReference type="InterPro" id="IPR029044">
    <property type="entry name" value="Nucleotide-diphossugar_trans"/>
</dbReference>
<protein>
    <submittedName>
        <fullName evidence="5">Polyprenol monophosphomannose synthase</fullName>
    </submittedName>
</protein>
<evidence type="ECO:0000313" key="6">
    <source>
        <dbReference type="Proteomes" id="UP000501003"/>
    </source>
</evidence>
<sequence length="236" mass="25925">MKTLVMMPTYNEIETLEASVVNLLEHNPGLEVVVIDDNSPDGTGELAAQLAGGDKRIHVLHRSGKEGLGKAYLAGYEFGLASGFDYLVQMDADGSHRPQDLPAMLSAAKNFDLVIGSRWIIGGAVSNWPWYRQGISQFGNWYAGAMLDLGVADLTAGFRVYSANLIRRMDLREIQAQGYGFQVEMTIKSAAAGAKICEVPILFVERQNGSSKMTLRIVVEAFLLATKWGIQRITRR</sequence>
<dbReference type="GO" id="GO:0004582">
    <property type="term" value="F:dolichyl-phosphate beta-D-mannosyltransferase activity"/>
    <property type="evidence" value="ECO:0007669"/>
    <property type="project" value="InterPro"/>
</dbReference>
<dbReference type="FunFam" id="3.90.550.10:FF:000122">
    <property type="entry name" value="Dolichol-phosphate mannosyltransferase subunit 1"/>
    <property type="match status" value="1"/>
</dbReference>
<evidence type="ECO:0000256" key="3">
    <source>
        <dbReference type="ARBA" id="ARBA00022679"/>
    </source>
</evidence>
<evidence type="ECO:0000256" key="2">
    <source>
        <dbReference type="ARBA" id="ARBA00022676"/>
    </source>
</evidence>
<dbReference type="Pfam" id="PF00535">
    <property type="entry name" value="Glycos_transf_2"/>
    <property type="match status" value="1"/>
</dbReference>
<feature type="domain" description="Glycosyltransferase 2-like" evidence="4">
    <location>
        <begin position="5"/>
        <end position="166"/>
    </location>
</feature>
<dbReference type="CDD" id="cd06442">
    <property type="entry name" value="DPM1_like"/>
    <property type="match status" value="1"/>
</dbReference>
<keyword evidence="3" id="KW-0808">Transferase</keyword>
<organism evidence="5 6">
    <name type="scientific">Aquiluna borgnonia</name>
    <dbReference type="NCBI Taxonomy" id="2499157"/>
    <lineage>
        <taxon>Bacteria</taxon>
        <taxon>Bacillati</taxon>
        <taxon>Actinomycetota</taxon>
        <taxon>Actinomycetes</taxon>
        <taxon>Micrococcales</taxon>
        <taxon>Microbacteriaceae</taxon>
        <taxon>Luna cluster</taxon>
        <taxon>Luna-1 subcluster</taxon>
        <taxon>Aquiluna</taxon>
    </lineage>
</organism>
<gene>
    <name evidence="5" type="ORF">HRU87_04020</name>
</gene>
<keyword evidence="2" id="KW-0328">Glycosyltransferase</keyword>
<dbReference type="InterPro" id="IPR001173">
    <property type="entry name" value="Glyco_trans_2-like"/>
</dbReference>
<dbReference type="KEGG" id="aqg:HRU87_04020"/>
<dbReference type="EMBL" id="CP054056">
    <property type="protein sequence ID" value="QKJ25353.1"/>
    <property type="molecule type" value="Genomic_DNA"/>
</dbReference>
<dbReference type="Proteomes" id="UP000501003">
    <property type="component" value="Chromosome"/>
</dbReference>
<dbReference type="GO" id="GO:0009247">
    <property type="term" value="P:glycolipid biosynthetic process"/>
    <property type="evidence" value="ECO:0007669"/>
    <property type="project" value="TreeGrafter"/>
</dbReference>
<dbReference type="InterPro" id="IPR039528">
    <property type="entry name" value="DPM1-like"/>
</dbReference>
<evidence type="ECO:0000259" key="4">
    <source>
        <dbReference type="Pfam" id="PF00535"/>
    </source>
</evidence>
<dbReference type="PANTHER" id="PTHR43398:SF1">
    <property type="entry name" value="DOLICHOL-PHOSPHATE MANNOSYLTRANSFERASE SUBUNIT 1"/>
    <property type="match status" value="1"/>
</dbReference>
<name>A0A7D4TRJ7_9MICO</name>
<comment type="similarity">
    <text evidence="1">Belongs to the glycosyltransferase 2 family.</text>
</comment>
<dbReference type="GO" id="GO:0016020">
    <property type="term" value="C:membrane"/>
    <property type="evidence" value="ECO:0007669"/>
    <property type="project" value="GOC"/>
</dbReference>